<dbReference type="InterPro" id="IPR001610">
    <property type="entry name" value="PAC"/>
</dbReference>
<dbReference type="InterPro" id="IPR003607">
    <property type="entry name" value="HD/PDEase_dom"/>
</dbReference>
<dbReference type="InterPro" id="IPR037522">
    <property type="entry name" value="HD_GYP_dom"/>
</dbReference>
<evidence type="ECO:0000256" key="1">
    <source>
        <dbReference type="PROSITE-ProRule" id="PRU00169"/>
    </source>
</evidence>
<dbReference type="Proteomes" id="UP000263040">
    <property type="component" value="Chromosome"/>
</dbReference>
<dbReference type="Gene3D" id="3.40.50.2300">
    <property type="match status" value="2"/>
</dbReference>
<sequence>MKQEKNFIFDKIKCNILIVDDSKTINNVLTKKFKTNGYTTFNAYTLFEAREIIKQNEIHYLILDINLPDGKGYDLLDDLKNNSIKVFILTSQKDEEKREFSFKKGIIDFIIKDSILFQKIEQIIEMIEKLEKNKNETILIIDDSVVIQQQLKDLFENRNYDVLLAPDENKALDLIVSKQPDLILLDVQLKNTNGILFLQKYQELIITEFKIPVIIISGTIDILITRDSYKAGAVDVIKKPFLIEEMNLKIDLWIDYKRKQKELNRSTQLLNEYKNAVDERSIVSKTNDKGIITYVNEKFCNISGYSKEELIGKNHNIVRHEDTKDELYQGLWETIRHQKKSWTGQIKNKKKDGTYYWVDTLIKPILDKNGNIEEFIALKNDVTEQEDVKEYFKIKLKGSQKNLNYSIKLSKEYEKAIDSSNILLRTNLDKKINYVNDKFIQLTKFSKDELIGADYRIFKHSEIKDKIFEDFDSLLDSKNIFHQILKNKSKDNETYWINITIIPIKNDKEIIIEYMWIINDLTELFNLNEEIQSTQKEIIYKMGEIGETRSKETGNHVKRVAEYSGLLAILCGLDEKEVNILLVASPMHDIGKVGISDSILKKPGKLTVEEFDIMKEHSMIGYNILKDSKRDILKAAAIVAKEHHEKYDGSGYPCGLKGEEIHIYGRITALADVFDALGSERCYKEVWEDEKIFQLFKEEKGKHFDPKLIDLFFDNLDKFLQIRERYKD</sequence>
<dbReference type="InterPro" id="IPR000700">
    <property type="entry name" value="PAS-assoc_C"/>
</dbReference>
<feature type="domain" description="PAC" evidence="4">
    <location>
        <begin position="340"/>
        <end position="394"/>
    </location>
</feature>
<dbReference type="InterPro" id="IPR035965">
    <property type="entry name" value="PAS-like_dom_sf"/>
</dbReference>
<feature type="domain" description="PAC" evidence="4">
    <location>
        <begin position="478"/>
        <end position="533"/>
    </location>
</feature>
<feature type="modified residue" description="4-aspartylphosphate" evidence="1">
    <location>
        <position position="64"/>
    </location>
</feature>
<proteinExistence type="predicted"/>
<dbReference type="SUPFAM" id="SSF55785">
    <property type="entry name" value="PYP-like sensor domain (PAS domain)"/>
    <property type="match status" value="2"/>
</dbReference>
<dbReference type="SUPFAM" id="SSF109604">
    <property type="entry name" value="HD-domain/PDEase-like"/>
    <property type="match status" value="1"/>
</dbReference>
<dbReference type="InterPro" id="IPR013655">
    <property type="entry name" value="PAS_fold_3"/>
</dbReference>
<dbReference type="NCBIfam" id="TIGR00229">
    <property type="entry name" value="sensory_box"/>
    <property type="match status" value="2"/>
</dbReference>
<keyword evidence="1" id="KW-0597">Phosphoprotein</keyword>
<evidence type="ECO:0000259" key="5">
    <source>
        <dbReference type="PROSITE" id="PS51832"/>
    </source>
</evidence>
<protein>
    <submittedName>
        <fullName evidence="6">Multi-sensor domain-containing response regulator c-di-GMP phosphodiesterase, RpfG family</fullName>
    </submittedName>
</protein>
<name>A0AAD0WPY7_9BACT</name>
<feature type="domain" description="Response regulatory" evidence="2">
    <location>
        <begin position="15"/>
        <end position="127"/>
    </location>
</feature>
<reference evidence="6 7" key="1">
    <citation type="submission" date="2018-08" db="EMBL/GenBank/DDBJ databases">
        <title>Complete genome of the Arcobacter suis type strain LMG 26152.</title>
        <authorList>
            <person name="Miller W.G."/>
            <person name="Yee E."/>
            <person name="Bono J.L."/>
        </authorList>
    </citation>
    <scope>NUCLEOTIDE SEQUENCE [LARGE SCALE GENOMIC DNA]</scope>
    <source>
        <strain evidence="6 7">CECT 7833</strain>
    </source>
</reference>
<dbReference type="Pfam" id="PF08447">
    <property type="entry name" value="PAS_3"/>
    <property type="match status" value="1"/>
</dbReference>
<dbReference type="SMART" id="SM00086">
    <property type="entry name" value="PAC"/>
    <property type="match status" value="2"/>
</dbReference>
<feature type="domain" description="PAS" evidence="3">
    <location>
        <begin position="409"/>
        <end position="478"/>
    </location>
</feature>
<dbReference type="EMBL" id="CP032100">
    <property type="protein sequence ID" value="AXX88888.1"/>
    <property type="molecule type" value="Genomic_DNA"/>
</dbReference>
<organism evidence="6 7">
    <name type="scientific">Arcobacter suis CECT 7833</name>
    <dbReference type="NCBI Taxonomy" id="663365"/>
    <lineage>
        <taxon>Bacteria</taxon>
        <taxon>Pseudomonadati</taxon>
        <taxon>Campylobacterota</taxon>
        <taxon>Epsilonproteobacteria</taxon>
        <taxon>Campylobacterales</taxon>
        <taxon>Arcobacteraceae</taxon>
        <taxon>Arcobacter</taxon>
    </lineage>
</organism>
<evidence type="ECO:0000259" key="3">
    <source>
        <dbReference type="PROSITE" id="PS50112"/>
    </source>
</evidence>
<dbReference type="KEGG" id="asui:ASUIS_0381"/>
<dbReference type="SMART" id="SM00448">
    <property type="entry name" value="REC"/>
    <property type="match status" value="2"/>
</dbReference>
<accession>A0AAD0WPY7</accession>
<dbReference type="PANTHER" id="PTHR45228:SF1">
    <property type="entry name" value="CYCLIC DI-GMP PHOSPHODIESTERASE TM_0186"/>
    <property type="match status" value="1"/>
</dbReference>
<dbReference type="AlphaFoldDB" id="A0AAD0WPY7"/>
<dbReference type="PROSITE" id="PS50110">
    <property type="entry name" value="RESPONSE_REGULATORY"/>
    <property type="match status" value="2"/>
</dbReference>
<evidence type="ECO:0000259" key="4">
    <source>
        <dbReference type="PROSITE" id="PS50113"/>
    </source>
</evidence>
<dbReference type="SMART" id="SM00091">
    <property type="entry name" value="PAS"/>
    <property type="match status" value="2"/>
</dbReference>
<feature type="modified residue" description="4-aspartylphosphate" evidence="1">
    <location>
        <position position="186"/>
    </location>
</feature>
<dbReference type="Gene3D" id="1.10.3210.10">
    <property type="entry name" value="Hypothetical protein af1432"/>
    <property type="match status" value="1"/>
</dbReference>
<feature type="domain" description="PAS" evidence="3">
    <location>
        <begin position="287"/>
        <end position="338"/>
    </location>
</feature>
<feature type="domain" description="Response regulatory" evidence="2">
    <location>
        <begin position="137"/>
        <end position="254"/>
    </location>
</feature>
<dbReference type="InterPro" id="IPR001789">
    <property type="entry name" value="Sig_transdc_resp-reg_receiver"/>
</dbReference>
<evidence type="ECO:0000259" key="2">
    <source>
        <dbReference type="PROSITE" id="PS50110"/>
    </source>
</evidence>
<evidence type="ECO:0000313" key="6">
    <source>
        <dbReference type="EMBL" id="AXX88888.1"/>
    </source>
</evidence>
<dbReference type="CDD" id="cd00156">
    <property type="entry name" value="REC"/>
    <property type="match status" value="2"/>
</dbReference>
<dbReference type="SMART" id="SM00471">
    <property type="entry name" value="HDc"/>
    <property type="match status" value="1"/>
</dbReference>
<dbReference type="InterPro" id="IPR011006">
    <property type="entry name" value="CheY-like_superfamily"/>
</dbReference>
<dbReference type="SUPFAM" id="SSF52172">
    <property type="entry name" value="CheY-like"/>
    <property type="match status" value="2"/>
</dbReference>
<evidence type="ECO:0000313" key="7">
    <source>
        <dbReference type="Proteomes" id="UP000263040"/>
    </source>
</evidence>
<gene>
    <name evidence="6" type="ORF">ASUIS_0381</name>
</gene>
<dbReference type="Pfam" id="PF13487">
    <property type="entry name" value="HD_5"/>
    <property type="match status" value="1"/>
</dbReference>
<dbReference type="InterPro" id="IPR052020">
    <property type="entry name" value="Cyclic_di-GMP/3'3'-cGAMP_PDE"/>
</dbReference>
<dbReference type="Pfam" id="PF00072">
    <property type="entry name" value="Response_reg"/>
    <property type="match status" value="2"/>
</dbReference>
<dbReference type="PROSITE" id="PS51832">
    <property type="entry name" value="HD_GYP"/>
    <property type="match status" value="1"/>
</dbReference>
<dbReference type="Gene3D" id="3.30.450.20">
    <property type="entry name" value="PAS domain"/>
    <property type="match status" value="2"/>
</dbReference>
<dbReference type="GO" id="GO:0000160">
    <property type="term" value="P:phosphorelay signal transduction system"/>
    <property type="evidence" value="ECO:0007669"/>
    <property type="project" value="InterPro"/>
</dbReference>
<dbReference type="InterPro" id="IPR000014">
    <property type="entry name" value="PAS"/>
</dbReference>
<dbReference type="PROSITE" id="PS50112">
    <property type="entry name" value="PAS"/>
    <property type="match status" value="2"/>
</dbReference>
<dbReference type="CDD" id="cd00077">
    <property type="entry name" value="HDc"/>
    <property type="match status" value="1"/>
</dbReference>
<keyword evidence="7" id="KW-1185">Reference proteome</keyword>
<dbReference type="Pfam" id="PF13426">
    <property type="entry name" value="PAS_9"/>
    <property type="match status" value="1"/>
</dbReference>
<dbReference type="RefSeq" id="WP_118885458.1">
    <property type="nucleotide sequence ID" value="NZ_CP032100.1"/>
</dbReference>
<dbReference type="CDD" id="cd00130">
    <property type="entry name" value="PAS"/>
    <property type="match status" value="2"/>
</dbReference>
<dbReference type="PANTHER" id="PTHR45228">
    <property type="entry name" value="CYCLIC DI-GMP PHOSPHODIESTERASE TM_0186-RELATED"/>
    <property type="match status" value="1"/>
</dbReference>
<dbReference type="PROSITE" id="PS50113">
    <property type="entry name" value="PAC"/>
    <property type="match status" value="2"/>
</dbReference>
<feature type="domain" description="HD-GYP" evidence="5">
    <location>
        <begin position="531"/>
        <end position="728"/>
    </location>
</feature>